<evidence type="ECO:0000256" key="21">
    <source>
        <dbReference type="SAM" id="SignalP"/>
    </source>
</evidence>
<dbReference type="SUPFAM" id="SSF56112">
    <property type="entry name" value="Protein kinase-like (PK-like)"/>
    <property type="match status" value="1"/>
</dbReference>
<dbReference type="PROSITE" id="PS50011">
    <property type="entry name" value="PROTEIN_KINASE_DOM"/>
    <property type="match status" value="1"/>
</dbReference>
<evidence type="ECO:0000256" key="12">
    <source>
        <dbReference type="ARBA" id="ARBA00022840"/>
    </source>
</evidence>
<keyword evidence="8 21" id="KW-0732">Signal</keyword>
<name>A0A0K9PFW3_ZOSMR</name>
<evidence type="ECO:0000259" key="22">
    <source>
        <dbReference type="PROSITE" id="PS50011"/>
    </source>
</evidence>
<accession>A0A0K9PFW3</accession>
<evidence type="ECO:0000256" key="8">
    <source>
        <dbReference type="ARBA" id="ARBA00022729"/>
    </source>
</evidence>
<evidence type="ECO:0000313" key="24">
    <source>
        <dbReference type="Proteomes" id="UP000036987"/>
    </source>
</evidence>
<comment type="similarity">
    <text evidence="3">In the C-terminal section; belongs to the protein kinase superfamily. Ser/Thr protein kinase family.</text>
</comment>
<dbReference type="Gene3D" id="1.10.510.10">
    <property type="entry name" value="Transferase(Phosphotransferase) domain 1"/>
    <property type="match status" value="1"/>
</dbReference>
<evidence type="ECO:0000256" key="14">
    <source>
        <dbReference type="ARBA" id="ARBA00023136"/>
    </source>
</evidence>
<keyword evidence="6" id="KW-0808">Transferase</keyword>
<evidence type="ECO:0000256" key="3">
    <source>
        <dbReference type="ARBA" id="ARBA00010217"/>
    </source>
</evidence>
<keyword evidence="10 19" id="KW-0547">Nucleotide-binding</keyword>
<feature type="signal peptide" evidence="21">
    <location>
        <begin position="1"/>
        <end position="32"/>
    </location>
</feature>
<keyword evidence="13 20" id="KW-1133">Transmembrane helix</keyword>
<evidence type="ECO:0000313" key="23">
    <source>
        <dbReference type="EMBL" id="KMZ67851.1"/>
    </source>
</evidence>
<evidence type="ECO:0000256" key="11">
    <source>
        <dbReference type="ARBA" id="ARBA00022777"/>
    </source>
</evidence>
<comment type="subcellular location">
    <subcellularLocation>
        <location evidence="1">Membrane</location>
        <topology evidence="1">Single-pass type I membrane protein</topology>
    </subcellularLocation>
</comment>
<comment type="catalytic activity">
    <reaction evidence="18">
        <text>L-seryl-[protein] + ATP = O-phospho-L-seryl-[protein] + ADP + H(+)</text>
        <dbReference type="Rhea" id="RHEA:17989"/>
        <dbReference type="Rhea" id="RHEA-COMP:9863"/>
        <dbReference type="Rhea" id="RHEA-COMP:11604"/>
        <dbReference type="ChEBI" id="CHEBI:15378"/>
        <dbReference type="ChEBI" id="CHEBI:29999"/>
        <dbReference type="ChEBI" id="CHEBI:30616"/>
        <dbReference type="ChEBI" id="CHEBI:83421"/>
        <dbReference type="ChEBI" id="CHEBI:456216"/>
        <dbReference type="EC" id="2.7.11.1"/>
    </reaction>
</comment>
<evidence type="ECO:0000256" key="19">
    <source>
        <dbReference type="PROSITE-ProRule" id="PRU10141"/>
    </source>
</evidence>
<feature type="binding site" evidence="19">
    <location>
        <position position="381"/>
    </location>
    <ligand>
        <name>ATP</name>
        <dbReference type="ChEBI" id="CHEBI:30616"/>
    </ligand>
</feature>
<keyword evidence="12 19" id="KW-0067">ATP-binding</keyword>
<dbReference type="FunFam" id="3.30.200.20:FF:000178">
    <property type="entry name" value="serine/threonine-protein kinase PBS1-like"/>
    <property type="match status" value="1"/>
</dbReference>
<feature type="chain" id="PRO_5005527890" description="non-specific serine/threonine protein kinase" evidence="21">
    <location>
        <begin position="33"/>
        <end position="676"/>
    </location>
</feature>
<evidence type="ECO:0000256" key="15">
    <source>
        <dbReference type="ARBA" id="ARBA00023170"/>
    </source>
</evidence>
<proteinExistence type="inferred from homology"/>
<feature type="domain" description="Protein kinase" evidence="22">
    <location>
        <begin position="352"/>
        <end position="633"/>
    </location>
</feature>
<evidence type="ECO:0000256" key="4">
    <source>
        <dbReference type="ARBA" id="ARBA00012513"/>
    </source>
</evidence>
<dbReference type="InterPro" id="IPR013320">
    <property type="entry name" value="ConA-like_dom_sf"/>
</dbReference>
<keyword evidence="14 20" id="KW-0472">Membrane</keyword>
<dbReference type="EMBL" id="LFYR01000880">
    <property type="protein sequence ID" value="KMZ67851.1"/>
    <property type="molecule type" value="Genomic_DNA"/>
</dbReference>
<dbReference type="InterPro" id="IPR017441">
    <property type="entry name" value="Protein_kinase_ATP_BS"/>
</dbReference>
<evidence type="ECO:0000256" key="10">
    <source>
        <dbReference type="ARBA" id="ARBA00022741"/>
    </source>
</evidence>
<dbReference type="FunFam" id="1.10.510.10:FF:000108">
    <property type="entry name" value="L-type lectin-domain containing receptor kinase S.4"/>
    <property type="match status" value="1"/>
</dbReference>
<dbReference type="GO" id="GO:0002229">
    <property type="term" value="P:defense response to oomycetes"/>
    <property type="evidence" value="ECO:0000318"/>
    <property type="project" value="GO_Central"/>
</dbReference>
<feature type="transmembrane region" description="Helical" evidence="20">
    <location>
        <begin position="294"/>
        <end position="318"/>
    </location>
</feature>
<keyword evidence="5" id="KW-0723">Serine/threonine-protein kinase</keyword>
<evidence type="ECO:0000256" key="2">
    <source>
        <dbReference type="ARBA" id="ARBA00008536"/>
    </source>
</evidence>
<dbReference type="Pfam" id="PF00139">
    <property type="entry name" value="Lectin_legB"/>
    <property type="match status" value="1"/>
</dbReference>
<dbReference type="GO" id="GO:0042742">
    <property type="term" value="P:defense response to bacterium"/>
    <property type="evidence" value="ECO:0000318"/>
    <property type="project" value="GO_Central"/>
</dbReference>
<evidence type="ECO:0000256" key="18">
    <source>
        <dbReference type="ARBA" id="ARBA00048679"/>
    </source>
</evidence>
<dbReference type="InterPro" id="IPR008271">
    <property type="entry name" value="Ser/Thr_kinase_AS"/>
</dbReference>
<evidence type="ECO:0000256" key="16">
    <source>
        <dbReference type="ARBA" id="ARBA00023180"/>
    </source>
</evidence>
<dbReference type="AlphaFoldDB" id="A0A0K9PFW3"/>
<evidence type="ECO:0000256" key="5">
    <source>
        <dbReference type="ARBA" id="ARBA00022527"/>
    </source>
</evidence>
<reference evidence="24" key="1">
    <citation type="journal article" date="2016" name="Nature">
        <title>The genome of the seagrass Zostera marina reveals angiosperm adaptation to the sea.</title>
        <authorList>
            <person name="Olsen J.L."/>
            <person name="Rouze P."/>
            <person name="Verhelst B."/>
            <person name="Lin Y.-C."/>
            <person name="Bayer T."/>
            <person name="Collen J."/>
            <person name="Dattolo E."/>
            <person name="De Paoli E."/>
            <person name="Dittami S."/>
            <person name="Maumus F."/>
            <person name="Michel G."/>
            <person name="Kersting A."/>
            <person name="Lauritano C."/>
            <person name="Lohaus R."/>
            <person name="Toepel M."/>
            <person name="Tonon T."/>
            <person name="Vanneste K."/>
            <person name="Amirebrahimi M."/>
            <person name="Brakel J."/>
            <person name="Bostroem C."/>
            <person name="Chovatia M."/>
            <person name="Grimwood J."/>
            <person name="Jenkins J.W."/>
            <person name="Jueterbock A."/>
            <person name="Mraz A."/>
            <person name="Stam W.T."/>
            <person name="Tice H."/>
            <person name="Bornberg-Bauer E."/>
            <person name="Green P.J."/>
            <person name="Pearson G.A."/>
            <person name="Procaccini G."/>
            <person name="Duarte C.M."/>
            <person name="Schmutz J."/>
            <person name="Reusch T.B.H."/>
            <person name="Van de Peer Y."/>
        </authorList>
    </citation>
    <scope>NUCLEOTIDE SEQUENCE [LARGE SCALE GENOMIC DNA]</scope>
    <source>
        <strain evidence="24">cv. Finnish</strain>
    </source>
</reference>
<dbReference type="InterPro" id="IPR001220">
    <property type="entry name" value="Legume_lectin_dom"/>
</dbReference>
<evidence type="ECO:0000256" key="9">
    <source>
        <dbReference type="ARBA" id="ARBA00022734"/>
    </source>
</evidence>
<keyword evidence="11" id="KW-0418">Kinase</keyword>
<evidence type="ECO:0000256" key="13">
    <source>
        <dbReference type="ARBA" id="ARBA00022989"/>
    </source>
</evidence>
<evidence type="ECO:0000256" key="6">
    <source>
        <dbReference type="ARBA" id="ARBA00022679"/>
    </source>
</evidence>
<dbReference type="PROSITE" id="PS00107">
    <property type="entry name" value="PROTEIN_KINASE_ATP"/>
    <property type="match status" value="1"/>
</dbReference>
<dbReference type="GO" id="GO:0030246">
    <property type="term" value="F:carbohydrate binding"/>
    <property type="evidence" value="ECO:0007669"/>
    <property type="project" value="UniProtKB-KW"/>
</dbReference>
<dbReference type="GO" id="GO:0005524">
    <property type="term" value="F:ATP binding"/>
    <property type="evidence" value="ECO:0007669"/>
    <property type="project" value="UniProtKB-UniRule"/>
</dbReference>
<dbReference type="OrthoDB" id="543442at2759"/>
<keyword evidence="24" id="KW-1185">Reference proteome</keyword>
<dbReference type="PROSITE" id="PS00108">
    <property type="entry name" value="PROTEIN_KINASE_ST"/>
    <property type="match status" value="1"/>
</dbReference>
<keyword evidence="9" id="KW-0430">Lectin</keyword>
<dbReference type="Pfam" id="PF00069">
    <property type="entry name" value="Pkinase"/>
    <property type="match status" value="1"/>
</dbReference>
<organism evidence="23 24">
    <name type="scientific">Zostera marina</name>
    <name type="common">Eelgrass</name>
    <dbReference type="NCBI Taxonomy" id="29655"/>
    <lineage>
        <taxon>Eukaryota</taxon>
        <taxon>Viridiplantae</taxon>
        <taxon>Streptophyta</taxon>
        <taxon>Embryophyta</taxon>
        <taxon>Tracheophyta</taxon>
        <taxon>Spermatophyta</taxon>
        <taxon>Magnoliopsida</taxon>
        <taxon>Liliopsida</taxon>
        <taxon>Zosteraceae</taxon>
        <taxon>Zostera</taxon>
    </lineage>
</organism>
<dbReference type="InterPro" id="IPR050528">
    <property type="entry name" value="L-type_Lectin-RKs"/>
</dbReference>
<comment type="caution">
    <text evidence="23">The sequence shown here is derived from an EMBL/GenBank/DDBJ whole genome shotgun (WGS) entry which is preliminary data.</text>
</comment>
<keyword evidence="15" id="KW-0675">Receptor</keyword>
<dbReference type="STRING" id="29655.A0A0K9PFW3"/>
<dbReference type="PANTHER" id="PTHR27007">
    <property type="match status" value="1"/>
</dbReference>
<dbReference type="InterPro" id="IPR011009">
    <property type="entry name" value="Kinase-like_dom_sf"/>
</dbReference>
<dbReference type="SMART" id="SM00220">
    <property type="entry name" value="S_TKc"/>
    <property type="match status" value="1"/>
</dbReference>
<dbReference type="FunFam" id="2.60.120.200:FF:000051">
    <property type="entry name" value="L-type lectin-domain containing receptor kinase V.9"/>
    <property type="match status" value="1"/>
</dbReference>
<evidence type="ECO:0000256" key="17">
    <source>
        <dbReference type="ARBA" id="ARBA00047899"/>
    </source>
</evidence>
<comment type="catalytic activity">
    <reaction evidence="17">
        <text>L-threonyl-[protein] + ATP = O-phospho-L-threonyl-[protein] + ADP + H(+)</text>
        <dbReference type="Rhea" id="RHEA:46608"/>
        <dbReference type="Rhea" id="RHEA-COMP:11060"/>
        <dbReference type="Rhea" id="RHEA-COMP:11605"/>
        <dbReference type="ChEBI" id="CHEBI:15378"/>
        <dbReference type="ChEBI" id="CHEBI:30013"/>
        <dbReference type="ChEBI" id="CHEBI:30616"/>
        <dbReference type="ChEBI" id="CHEBI:61977"/>
        <dbReference type="ChEBI" id="CHEBI:456216"/>
        <dbReference type="EC" id="2.7.11.1"/>
    </reaction>
</comment>
<dbReference type="OMA" id="TEPIRFK"/>
<dbReference type="Gene3D" id="2.60.120.200">
    <property type="match status" value="1"/>
</dbReference>
<evidence type="ECO:0000256" key="1">
    <source>
        <dbReference type="ARBA" id="ARBA00004479"/>
    </source>
</evidence>
<dbReference type="GO" id="GO:0005886">
    <property type="term" value="C:plasma membrane"/>
    <property type="evidence" value="ECO:0000318"/>
    <property type="project" value="GO_Central"/>
</dbReference>
<protein>
    <recommendedName>
        <fullName evidence="4">non-specific serine/threonine protein kinase</fullName>
        <ecNumber evidence="4">2.7.11.1</ecNumber>
    </recommendedName>
</protein>
<keyword evidence="16" id="KW-0325">Glycoprotein</keyword>
<evidence type="ECO:0000256" key="7">
    <source>
        <dbReference type="ARBA" id="ARBA00022692"/>
    </source>
</evidence>
<keyword evidence="7 20" id="KW-0812">Transmembrane</keyword>
<dbReference type="SUPFAM" id="SSF49899">
    <property type="entry name" value="Concanavalin A-like lectins/glucanases"/>
    <property type="match status" value="1"/>
</dbReference>
<comment type="similarity">
    <text evidence="2">In the N-terminal section; belongs to the leguminous lectin family.</text>
</comment>
<dbReference type="CDD" id="cd06899">
    <property type="entry name" value="lectin_legume_LecRK_Arcelin_ConA"/>
    <property type="match status" value="1"/>
</dbReference>
<dbReference type="Proteomes" id="UP000036987">
    <property type="component" value="Unassembled WGS sequence"/>
</dbReference>
<gene>
    <name evidence="23" type="ORF">ZOSMA_256G00070</name>
</gene>
<dbReference type="Gene3D" id="3.30.200.20">
    <property type="entry name" value="Phosphorylase Kinase, domain 1"/>
    <property type="match status" value="1"/>
</dbReference>
<sequence>MDDDKHYHRLFLVPILMIIFLDLLSTVVVCDGGEFGFTFNGFSGANLSCDGMADITPEGILRLTNATKNLMGHAFYPETVAFRRSVIGNVLSFSTTFVFTIRYTQMSGHGIAFVVSPKTNFSTATPNQYLGIFNSFNVGNSTNHIFAVELDTIKNPEFEDIDTNHVGVDLNGLTSLDPHTAGFYRDEDGVFVHMNLIDPERMQVWVDYDAESTQMDVTMSRFGTVKPKKPLISVPVNLSRFFSETDMYVGFSSTTGPFLSSHYVLGWSFQIEGKSELVFSRVPSLPSSRGPGPFLTICLPIISSVTFLSLVGFALFVVMTKMKFSELKEDWEKDYGTSRFSYKVLYEATNGFVQGNFLGSGGFGSVYGGFLPTSKTKVAVKRVSHESRQGIKEFVAEIVSIGRARHRNLVQLLGYSRRKRELLLVYEYMSNGSLDKFLFDQSSPVTLDWYQRFRIIKGVSAGLFYLHYEWEQVVIHRDIKASNVLLDSDMNGRLGDFGLARLYDHGSDPHTTHVVGTTGYVAPELFKTCKATKSTDVFSFGIFLLEVVTGRRPLDPSFAAEEMILTEWVLEAWKRDEIGLCVDPKIGNSSNDELVAEEIDMVLKLGLLCSHRLESVRPNMRHVIQLLNGDIRLPKMSPCLFDSKSFKTTVKDYYDSDRQSVNDLNFLTDSILFTGR</sequence>
<dbReference type="GO" id="GO:0004675">
    <property type="term" value="F:transmembrane receptor protein serine/threonine kinase activity"/>
    <property type="evidence" value="ECO:0000318"/>
    <property type="project" value="GO_Central"/>
</dbReference>
<dbReference type="CDD" id="cd14066">
    <property type="entry name" value="STKc_IRAK"/>
    <property type="match status" value="1"/>
</dbReference>
<dbReference type="InterPro" id="IPR000719">
    <property type="entry name" value="Prot_kinase_dom"/>
</dbReference>
<evidence type="ECO:0000256" key="20">
    <source>
        <dbReference type="SAM" id="Phobius"/>
    </source>
</evidence>
<dbReference type="EC" id="2.7.11.1" evidence="4"/>